<evidence type="ECO:0000313" key="8">
    <source>
        <dbReference type="Proteomes" id="UP000003579"/>
    </source>
</evidence>
<feature type="domain" description="Core-binding (CB)" evidence="6">
    <location>
        <begin position="83"/>
        <end position="178"/>
    </location>
</feature>
<feature type="domain" description="Tyr recombinase" evidence="5">
    <location>
        <begin position="199"/>
        <end position="408"/>
    </location>
</feature>
<dbReference type="Gene3D" id="1.10.443.10">
    <property type="entry name" value="Intergrase catalytic core"/>
    <property type="match status" value="1"/>
</dbReference>
<dbReference type="InterPro" id="IPR013762">
    <property type="entry name" value="Integrase-like_cat_sf"/>
</dbReference>
<evidence type="ECO:0000256" key="4">
    <source>
        <dbReference type="PROSITE-ProRule" id="PRU01248"/>
    </source>
</evidence>
<evidence type="ECO:0000256" key="2">
    <source>
        <dbReference type="ARBA" id="ARBA00023125"/>
    </source>
</evidence>
<organism evidence="7 8">
    <name type="scientific">Photobacterium damselae subsp. damselae CIP 102761</name>
    <dbReference type="NCBI Taxonomy" id="675817"/>
    <lineage>
        <taxon>Bacteria</taxon>
        <taxon>Pseudomonadati</taxon>
        <taxon>Pseudomonadota</taxon>
        <taxon>Gammaproteobacteria</taxon>
        <taxon>Vibrionales</taxon>
        <taxon>Vibrionaceae</taxon>
        <taxon>Photobacterium</taxon>
    </lineage>
</organism>
<dbReference type="InterPro" id="IPR050090">
    <property type="entry name" value="Tyrosine_recombinase_XerCD"/>
</dbReference>
<dbReference type="GO" id="GO:0006310">
    <property type="term" value="P:DNA recombination"/>
    <property type="evidence" value="ECO:0007669"/>
    <property type="project" value="UniProtKB-KW"/>
</dbReference>
<accession>D0Z3D7</accession>
<dbReference type="InterPro" id="IPR002104">
    <property type="entry name" value="Integrase_catalytic"/>
</dbReference>
<dbReference type="InterPro" id="IPR010998">
    <property type="entry name" value="Integrase_recombinase_N"/>
</dbReference>
<dbReference type="Pfam" id="PF00589">
    <property type="entry name" value="Phage_integrase"/>
    <property type="match status" value="1"/>
</dbReference>
<dbReference type="PANTHER" id="PTHR30349">
    <property type="entry name" value="PHAGE INTEGRASE-RELATED"/>
    <property type="match status" value="1"/>
</dbReference>
<keyword evidence="1" id="KW-0229">DNA integration</keyword>
<dbReference type="InterPro" id="IPR044068">
    <property type="entry name" value="CB"/>
</dbReference>
<dbReference type="Gene3D" id="1.10.150.130">
    <property type="match status" value="1"/>
</dbReference>
<keyword evidence="8" id="KW-1185">Reference proteome</keyword>
<dbReference type="Pfam" id="PF12167">
    <property type="entry name" value="Arm-DNA-bind_2"/>
    <property type="match status" value="1"/>
</dbReference>
<evidence type="ECO:0000256" key="3">
    <source>
        <dbReference type="ARBA" id="ARBA00023172"/>
    </source>
</evidence>
<dbReference type="InterPro" id="IPR011010">
    <property type="entry name" value="DNA_brk_join_enz"/>
</dbReference>
<protein>
    <submittedName>
        <fullName evidence="7">Putative integrase</fullName>
    </submittedName>
</protein>
<keyword evidence="2 4" id="KW-0238">DNA-binding</keyword>
<dbReference type="InterPro" id="IPR022000">
    <property type="entry name" value="Min27-like_integrase_DNA_bind"/>
</dbReference>
<gene>
    <name evidence="7" type="ORF">VDA_000938</name>
</gene>
<dbReference type="eggNOG" id="COG0582">
    <property type="taxonomic scope" value="Bacteria"/>
</dbReference>
<evidence type="ECO:0000313" key="7">
    <source>
        <dbReference type="EMBL" id="EEZ39918.1"/>
    </source>
</evidence>
<dbReference type="PANTHER" id="PTHR30349:SF36">
    <property type="entry name" value="PROPHAGE INTEGRASE INTR-RELATED"/>
    <property type="match status" value="1"/>
</dbReference>
<name>D0Z3D7_PHODD</name>
<dbReference type="RefSeq" id="WP_005305777.1">
    <property type="nucleotide sequence ID" value="NZ_ADBS01000002.1"/>
</dbReference>
<dbReference type="EMBL" id="ADBS01000002">
    <property type="protein sequence ID" value="EEZ39918.1"/>
    <property type="molecule type" value="Genomic_DNA"/>
</dbReference>
<evidence type="ECO:0000259" key="6">
    <source>
        <dbReference type="PROSITE" id="PS51900"/>
    </source>
</evidence>
<dbReference type="SUPFAM" id="SSF56349">
    <property type="entry name" value="DNA breaking-rejoining enzymes"/>
    <property type="match status" value="1"/>
</dbReference>
<dbReference type="Proteomes" id="UP000003579">
    <property type="component" value="Unassembled WGS sequence"/>
</dbReference>
<dbReference type="CDD" id="cd01189">
    <property type="entry name" value="INT_ICEBs1_C_like"/>
    <property type="match status" value="1"/>
</dbReference>
<dbReference type="PROSITE" id="PS51900">
    <property type="entry name" value="CB"/>
    <property type="match status" value="1"/>
</dbReference>
<evidence type="ECO:0000256" key="1">
    <source>
        <dbReference type="ARBA" id="ARBA00022908"/>
    </source>
</evidence>
<dbReference type="GO" id="GO:0003677">
    <property type="term" value="F:DNA binding"/>
    <property type="evidence" value="ECO:0007669"/>
    <property type="project" value="UniProtKB-UniRule"/>
</dbReference>
<reference evidence="7 8" key="1">
    <citation type="submission" date="2009-11" db="EMBL/GenBank/DDBJ databases">
        <authorList>
            <consortium name="Los Alamos National Laboratory (LANL)"/>
            <consortium name="National Microbial Pathogen Data Resource (NMPDR)"/>
            <person name="Munk A.C."/>
            <person name="Tapia R."/>
            <person name="Green L."/>
            <person name="Rogers Y."/>
            <person name="Detter J.C."/>
            <person name="Bruce D."/>
            <person name="Brettin T.S."/>
            <person name="Colwell R."/>
            <person name="Huq A."/>
            <person name="Grim C.J."/>
            <person name="Hasan N.A."/>
            <person name="Vonstein V."/>
            <person name="Bartels D."/>
        </authorList>
    </citation>
    <scope>NUCLEOTIDE SEQUENCE [LARGE SCALE GENOMIC DNA]</scope>
    <source>
        <strain evidence="7 8">CIP 102761</strain>
    </source>
</reference>
<dbReference type="PROSITE" id="PS51898">
    <property type="entry name" value="TYR_RECOMBINASE"/>
    <property type="match status" value="1"/>
</dbReference>
<proteinExistence type="predicted"/>
<evidence type="ECO:0000259" key="5">
    <source>
        <dbReference type="PROSITE" id="PS51898"/>
    </source>
</evidence>
<keyword evidence="3" id="KW-0233">DNA recombination</keyword>
<dbReference type="GO" id="GO:0015074">
    <property type="term" value="P:DNA integration"/>
    <property type="evidence" value="ECO:0007669"/>
    <property type="project" value="UniProtKB-KW"/>
</dbReference>
<sequence>MSMYPEGIEVRGKSIRITFYFKGKRCRETLTGWDVTPSNIKKAGRLRAVIVSEIACGKFNYLERFPNSKNTLQISVQNPHVDCSLNDFIEHFLLIKSVELTESSIIRTRSGLKTCAKLLGGERLISNITHADIMSMRLKLLNGSNFSPSPIRRTSNGRSVKTVNTYLTICSSLFKYAYRTEAIHTNPFDGVSRLRTVKTPPNPLEHDEFIRLINHPSIREQDVNLWTVAVYTGLRHGELSALAWEDIDLVKRTITVKRTATQQKRFRVPKTESGERTINLLAPAYEALVRQKACTFLYPSIAVEVESRQKRNHIQEQCTWVFRMTSYSAEAKGNISTKVISNMWRKCTKLAGIAYRNPYQTRHTYACWLLNSGANPAFIASQMGHSDMSMVISVYGAWMPSNNESEIAKIERQLNCIAPSAPHQKKTT</sequence>
<dbReference type="AlphaFoldDB" id="D0Z3D7"/>